<feature type="chain" id="PRO_5045518136" description="Secreted protein" evidence="1">
    <location>
        <begin position="21"/>
        <end position="148"/>
    </location>
</feature>
<comment type="caution">
    <text evidence="2">The sequence shown here is derived from an EMBL/GenBank/DDBJ whole genome shotgun (WGS) entry which is preliminary data.</text>
</comment>
<protein>
    <recommendedName>
        <fullName evidence="4">Secreted protein</fullName>
    </recommendedName>
</protein>
<dbReference type="Proteomes" id="UP001144280">
    <property type="component" value="Unassembled WGS sequence"/>
</dbReference>
<evidence type="ECO:0008006" key="4">
    <source>
        <dbReference type="Google" id="ProtNLM"/>
    </source>
</evidence>
<evidence type="ECO:0000313" key="2">
    <source>
        <dbReference type="EMBL" id="GLI01900.1"/>
    </source>
</evidence>
<organism evidence="2 3">
    <name type="scientific">Phytohabitans aurantiacus</name>
    <dbReference type="NCBI Taxonomy" id="3016789"/>
    <lineage>
        <taxon>Bacteria</taxon>
        <taxon>Bacillati</taxon>
        <taxon>Actinomycetota</taxon>
        <taxon>Actinomycetes</taxon>
        <taxon>Micromonosporales</taxon>
        <taxon>Micromonosporaceae</taxon>
    </lineage>
</organism>
<keyword evidence="1" id="KW-0732">Signal</keyword>
<dbReference type="EMBL" id="BSDI01000051">
    <property type="protein sequence ID" value="GLI01900.1"/>
    <property type="molecule type" value="Genomic_DNA"/>
</dbReference>
<gene>
    <name evidence="2" type="ORF">Pa4123_71770</name>
</gene>
<feature type="signal peptide" evidence="1">
    <location>
        <begin position="1"/>
        <end position="20"/>
    </location>
</feature>
<evidence type="ECO:0000256" key="1">
    <source>
        <dbReference type="SAM" id="SignalP"/>
    </source>
</evidence>
<reference evidence="2" key="1">
    <citation type="submission" date="2022-12" db="EMBL/GenBank/DDBJ databases">
        <title>New Phytohabitans aurantiacus sp. RD004123 nov., an actinomycete isolated from soil.</title>
        <authorList>
            <person name="Triningsih D.W."/>
            <person name="Harunari E."/>
            <person name="Igarashi Y."/>
        </authorList>
    </citation>
    <scope>NUCLEOTIDE SEQUENCE</scope>
    <source>
        <strain evidence="2">RD004123</strain>
    </source>
</reference>
<sequence>MATPLLTVTALLATTGPAAAATTRCSDYQYQTAPSVTNVAMKTCVVKNGSARYAYVLIEQARTSGGKTWDLFKVHARLERNDANIATKWCDFTDDMNKYLSPRLICYTATVTSSSTGGWTGDGVIVFNFNLDGLGDKSRALTGSPSVS</sequence>
<evidence type="ECO:0000313" key="3">
    <source>
        <dbReference type="Proteomes" id="UP001144280"/>
    </source>
</evidence>
<keyword evidence="3" id="KW-1185">Reference proteome</keyword>
<accession>A0ABQ5R682</accession>
<proteinExistence type="predicted"/>
<name>A0ABQ5R682_9ACTN</name>